<evidence type="ECO:0000313" key="3">
    <source>
        <dbReference type="Proteomes" id="UP000660554"/>
    </source>
</evidence>
<feature type="transmembrane region" description="Helical" evidence="1">
    <location>
        <begin position="102"/>
        <end position="122"/>
    </location>
</feature>
<feature type="transmembrane region" description="Helical" evidence="1">
    <location>
        <begin position="62"/>
        <end position="82"/>
    </location>
</feature>
<protein>
    <recommendedName>
        <fullName evidence="4">Integral membrane protein</fullName>
    </recommendedName>
</protein>
<keyword evidence="1" id="KW-0472">Membrane</keyword>
<feature type="transmembrane region" description="Helical" evidence="1">
    <location>
        <begin position="189"/>
        <end position="209"/>
    </location>
</feature>
<proteinExistence type="predicted"/>
<accession>A0ABQ3NNM0</accession>
<keyword evidence="1" id="KW-0812">Transmembrane</keyword>
<feature type="transmembrane region" description="Helical" evidence="1">
    <location>
        <begin position="245"/>
        <end position="262"/>
    </location>
</feature>
<organism evidence="2 3">
    <name type="scientific">Streptomyces virginiae</name>
    <name type="common">Streptomyces cinnamonensis</name>
    <dbReference type="NCBI Taxonomy" id="1961"/>
    <lineage>
        <taxon>Bacteria</taxon>
        <taxon>Bacillati</taxon>
        <taxon>Actinomycetota</taxon>
        <taxon>Actinomycetes</taxon>
        <taxon>Kitasatosporales</taxon>
        <taxon>Streptomycetaceae</taxon>
        <taxon>Streptomyces</taxon>
    </lineage>
</organism>
<feature type="transmembrane region" description="Helical" evidence="1">
    <location>
        <begin position="159"/>
        <end position="177"/>
    </location>
</feature>
<dbReference type="EMBL" id="BNDV01000008">
    <property type="protein sequence ID" value="GHI14379.1"/>
    <property type="molecule type" value="Genomic_DNA"/>
</dbReference>
<keyword evidence="3" id="KW-1185">Reference proteome</keyword>
<keyword evidence="1" id="KW-1133">Transmembrane helix</keyword>
<evidence type="ECO:0000313" key="2">
    <source>
        <dbReference type="EMBL" id="GHI14379.1"/>
    </source>
</evidence>
<comment type="caution">
    <text evidence="2">The sequence shown here is derived from an EMBL/GenBank/DDBJ whole genome shotgun (WGS) entry which is preliminary data.</text>
</comment>
<reference evidence="3" key="1">
    <citation type="submission" date="2020-09" db="EMBL/GenBank/DDBJ databases">
        <title>Whole genome shotgun sequence of Streptomyces cinnamonensis NBRC 15873.</title>
        <authorList>
            <person name="Komaki H."/>
            <person name="Tamura T."/>
        </authorList>
    </citation>
    <scope>NUCLEOTIDE SEQUENCE [LARGE SCALE GENOMIC DNA]</scope>
    <source>
        <strain evidence="3">NBRC 15873</strain>
    </source>
</reference>
<gene>
    <name evidence="2" type="ORF">Scinn_38420</name>
</gene>
<feature type="transmembrane region" description="Helical" evidence="1">
    <location>
        <begin position="134"/>
        <end position="153"/>
    </location>
</feature>
<dbReference type="GeneID" id="86952216"/>
<evidence type="ECO:0008006" key="4">
    <source>
        <dbReference type="Google" id="ProtNLM"/>
    </source>
</evidence>
<name>A0ABQ3NNM0_STRVG</name>
<sequence length="297" mass="30799">MSRRLLRLYTAEFRRDFGDEIAEAHREATEGAGRLARLREGCDIVAHALRLRLRVGSAHRGGLLLAAAAPFLLAATGARAAFLLASALNRAHVTGRPDFEDPVGYALLACDLLTLIGVVVALSGRYAFGSRSAFAGVAGTSACLLVASLPGALEMPLEHAAYLLPPLVIAALPLLCPADLRPARRIDSAAGLVALLVWAPLSVVVLALLDAGGLAMFPLWRFAVPVAAVLALAGRPALSGVRTAGRFALAVAPFLVLGHFCGVVGEANAVPCLVLLGAMGLAVGLWRRRDSGTAGRA</sequence>
<dbReference type="RefSeq" id="WP_191870040.1">
    <property type="nucleotide sequence ID" value="NZ_BMRU01000055.1"/>
</dbReference>
<evidence type="ECO:0000256" key="1">
    <source>
        <dbReference type="SAM" id="Phobius"/>
    </source>
</evidence>
<feature type="transmembrane region" description="Helical" evidence="1">
    <location>
        <begin position="268"/>
        <end position="286"/>
    </location>
</feature>
<feature type="transmembrane region" description="Helical" evidence="1">
    <location>
        <begin position="215"/>
        <end position="233"/>
    </location>
</feature>
<dbReference type="Proteomes" id="UP000660554">
    <property type="component" value="Unassembled WGS sequence"/>
</dbReference>